<keyword evidence="8" id="KW-1185">Reference proteome</keyword>
<accession>A0A229NW04</accession>
<evidence type="ECO:0000256" key="5">
    <source>
        <dbReference type="SAM" id="Phobius"/>
    </source>
</evidence>
<organism evidence="7 8">
    <name type="scientific">Paenibacillus herberti</name>
    <dbReference type="NCBI Taxonomy" id="1619309"/>
    <lineage>
        <taxon>Bacteria</taxon>
        <taxon>Bacillati</taxon>
        <taxon>Bacillota</taxon>
        <taxon>Bacilli</taxon>
        <taxon>Bacillales</taxon>
        <taxon>Paenibacillaceae</taxon>
        <taxon>Paenibacillus</taxon>
    </lineage>
</organism>
<dbReference type="RefSeq" id="WP_089524871.1">
    <property type="nucleotide sequence ID" value="NZ_NMUQ01000002.1"/>
</dbReference>
<keyword evidence="4 5" id="KW-0472">Membrane</keyword>
<comment type="subcellular location">
    <subcellularLocation>
        <location evidence="1">Membrane</location>
        <topology evidence="1">Multi-pass membrane protein</topology>
    </subcellularLocation>
</comment>
<sequence length="389" mass="41043">MAQALRAFLGRPTTKAGIAVALAVQIIFSVIWMTGYSGVNDRTNQFGIAVVSDDRQIGDQLAQQLVKELPFQMSLVTSVDEAKRLLNEREVQMVVHVPADFTAKAAGADEGAKIQYWINESNSTMVKGVMTAVSGQITAQANSQASAAGISSVLQQQGMTADAAQAAGGKLSDRVAADVQSMNVVSGMNNQMVPMMIVLASWVGAMIMALNFKQTSLAIGTSIGKWRLFGAQMIVTVCTAVVVSLIGAGLLVALGGQMNSGFGAVWLFELLMLLTFMLVSQMFIHLLGMAGMFMNILFMSLQLVSSGATTPRELLPSFFHTIGTFMPATYGVEGGMSLLFGGPSASADVLMLVLISGLALLVSLATVFFKKSPSVGQQQVAPRAVSPLN</sequence>
<dbReference type="InterPro" id="IPR013525">
    <property type="entry name" value="ABC2_TM"/>
</dbReference>
<feature type="transmembrane region" description="Helical" evidence="5">
    <location>
        <begin position="349"/>
        <end position="369"/>
    </location>
</feature>
<feature type="transmembrane region" description="Helical" evidence="5">
    <location>
        <begin position="233"/>
        <end position="254"/>
    </location>
</feature>
<dbReference type="OrthoDB" id="2208410at2"/>
<comment type="caution">
    <text evidence="7">The sequence shown here is derived from an EMBL/GenBank/DDBJ whole genome shotgun (WGS) entry which is preliminary data.</text>
</comment>
<evidence type="ECO:0000256" key="3">
    <source>
        <dbReference type="ARBA" id="ARBA00022989"/>
    </source>
</evidence>
<evidence type="ECO:0000313" key="8">
    <source>
        <dbReference type="Proteomes" id="UP000215145"/>
    </source>
</evidence>
<keyword evidence="3 5" id="KW-1133">Transmembrane helix</keyword>
<gene>
    <name evidence="7" type="ORF">CGZ75_13725</name>
</gene>
<evidence type="ECO:0000256" key="1">
    <source>
        <dbReference type="ARBA" id="ARBA00004141"/>
    </source>
</evidence>
<dbReference type="PANTHER" id="PTHR43077:SF10">
    <property type="entry name" value="TRANSPORT PERMEASE PROTEIN"/>
    <property type="match status" value="1"/>
</dbReference>
<proteinExistence type="predicted"/>
<dbReference type="InterPro" id="IPR051328">
    <property type="entry name" value="T7SS_ABC-Transporter"/>
</dbReference>
<evidence type="ECO:0000256" key="2">
    <source>
        <dbReference type="ARBA" id="ARBA00022692"/>
    </source>
</evidence>
<feature type="transmembrane region" description="Helical" evidence="5">
    <location>
        <begin position="16"/>
        <end position="35"/>
    </location>
</feature>
<evidence type="ECO:0000256" key="4">
    <source>
        <dbReference type="ARBA" id="ARBA00023136"/>
    </source>
</evidence>
<dbReference type="Gene3D" id="3.40.1710.10">
    <property type="entry name" value="abc type-2 transporter like domain"/>
    <property type="match status" value="1"/>
</dbReference>
<evidence type="ECO:0000259" key="6">
    <source>
        <dbReference type="Pfam" id="PF12698"/>
    </source>
</evidence>
<dbReference type="PANTHER" id="PTHR43077">
    <property type="entry name" value="TRANSPORT PERMEASE YVFS-RELATED"/>
    <property type="match status" value="1"/>
</dbReference>
<protein>
    <submittedName>
        <fullName evidence="7">ABC transporter</fullName>
    </submittedName>
</protein>
<name>A0A229NW04_9BACL</name>
<reference evidence="7 8" key="1">
    <citation type="submission" date="2017-07" db="EMBL/GenBank/DDBJ databases">
        <title>Paenibacillus herberti R33 genome sequencing and assembly.</title>
        <authorList>
            <person name="Su W."/>
        </authorList>
    </citation>
    <scope>NUCLEOTIDE SEQUENCE [LARGE SCALE GENOMIC DNA]</scope>
    <source>
        <strain evidence="7 8">R33</strain>
    </source>
</reference>
<dbReference type="GO" id="GO:0140359">
    <property type="term" value="F:ABC-type transporter activity"/>
    <property type="evidence" value="ECO:0007669"/>
    <property type="project" value="InterPro"/>
</dbReference>
<dbReference type="Pfam" id="PF12698">
    <property type="entry name" value="ABC2_membrane_3"/>
    <property type="match status" value="1"/>
</dbReference>
<evidence type="ECO:0000313" key="7">
    <source>
        <dbReference type="EMBL" id="OXM14048.1"/>
    </source>
</evidence>
<feature type="transmembrane region" description="Helical" evidence="5">
    <location>
        <begin position="260"/>
        <end position="279"/>
    </location>
</feature>
<dbReference type="EMBL" id="NMUQ01000002">
    <property type="protein sequence ID" value="OXM14048.1"/>
    <property type="molecule type" value="Genomic_DNA"/>
</dbReference>
<keyword evidence="2 5" id="KW-0812">Transmembrane</keyword>
<dbReference type="AlphaFoldDB" id="A0A229NW04"/>
<dbReference type="GO" id="GO:0016020">
    <property type="term" value="C:membrane"/>
    <property type="evidence" value="ECO:0007669"/>
    <property type="project" value="UniProtKB-SubCell"/>
</dbReference>
<feature type="domain" description="ABC-2 type transporter transmembrane" evidence="6">
    <location>
        <begin position="26"/>
        <end position="363"/>
    </location>
</feature>
<feature type="transmembrane region" description="Helical" evidence="5">
    <location>
        <begin position="286"/>
        <end position="305"/>
    </location>
</feature>
<dbReference type="Proteomes" id="UP000215145">
    <property type="component" value="Unassembled WGS sequence"/>
</dbReference>
<feature type="transmembrane region" description="Helical" evidence="5">
    <location>
        <begin position="192"/>
        <end position="212"/>
    </location>
</feature>